<gene>
    <name evidence="3" type="ORF">GlitD10_2447</name>
</gene>
<keyword evidence="3" id="KW-0808">Transferase</keyword>
<sequence length="410" mass="46377">MNVLHINQSDTGGGAGIAAYRLHQGLLNQGIDSKLLVGIRQTDDPRVARVPRRNYPLTGLLKNMTDAMGLNYVSHLATWKIPSHKFYQEADILNFHNLHSGYFNYLFLPHLTRNKPAIYALHDMWSFTGHCAYSFDCNRWQVGCGQCPYPDTYPTIKRDNTELEWKLKKWVYKQANLTIVTPSHWLASQVKLSILEKYPTYCIPHGIDINIYIPLDQLECRRCLRIEQYQYILVTSALNLQDPRKGTDLLIKAINALSDALKRDILILVMGDGGKNLKTQLDCDVLPLGYINLDQLKVMVFSAADLFIFPTRGDIFGLVAQEAMACGTPTVAFNVGGVPDLVRPGITGELAEPENPQDLARKIEQLLVGSEARCKMSQNCREIAVKEYNLTLQAQRYIDLYQQVLADFRG</sequence>
<organism evidence="3 4">
    <name type="scientific">Gloeomargarita lithophora Alchichica-D10</name>
    <dbReference type="NCBI Taxonomy" id="1188229"/>
    <lineage>
        <taxon>Bacteria</taxon>
        <taxon>Bacillati</taxon>
        <taxon>Cyanobacteriota</taxon>
        <taxon>Cyanophyceae</taxon>
        <taxon>Gloeomargaritales</taxon>
        <taxon>Gloeomargaritaceae</taxon>
        <taxon>Gloeomargarita</taxon>
    </lineage>
</organism>
<accession>A0A1J0AFT7</accession>
<evidence type="ECO:0000313" key="3">
    <source>
        <dbReference type="EMBL" id="APB34783.1"/>
    </source>
</evidence>
<dbReference type="OrthoDB" id="9768685at2"/>
<dbReference type="EMBL" id="CP017675">
    <property type="protein sequence ID" value="APB34783.1"/>
    <property type="molecule type" value="Genomic_DNA"/>
</dbReference>
<dbReference type="CDD" id="cd03825">
    <property type="entry name" value="GT4_WcaC-like"/>
    <property type="match status" value="1"/>
</dbReference>
<dbReference type="AlphaFoldDB" id="A0A1J0AFT7"/>
<evidence type="ECO:0000259" key="2">
    <source>
        <dbReference type="Pfam" id="PF13439"/>
    </source>
</evidence>
<evidence type="ECO:0000313" key="4">
    <source>
        <dbReference type="Proteomes" id="UP000180235"/>
    </source>
</evidence>
<keyword evidence="4" id="KW-1185">Reference proteome</keyword>
<dbReference type="STRING" id="1188229.GlitD10_2447"/>
<proteinExistence type="predicted"/>
<feature type="domain" description="Glycosyltransferase subfamily 4-like N-terminal" evidence="2">
    <location>
        <begin position="13"/>
        <end position="209"/>
    </location>
</feature>
<dbReference type="Pfam" id="PF13439">
    <property type="entry name" value="Glyco_transf_4"/>
    <property type="match status" value="1"/>
</dbReference>
<dbReference type="RefSeq" id="WP_071455171.1">
    <property type="nucleotide sequence ID" value="NZ_CP017675.1"/>
</dbReference>
<reference evidence="3 4" key="1">
    <citation type="submission" date="2016-10" db="EMBL/GenBank/DDBJ databases">
        <title>Description of Gloeomargarita lithophora gen. nov., sp. nov., a thylakoid-bearing basal-branching cyanobacterium with intracellular carbonates, and proposal for Gloeomargaritales ord. nov.</title>
        <authorList>
            <person name="Moreira D."/>
            <person name="Tavera R."/>
            <person name="Benzerara K."/>
            <person name="Skouri-Panet F."/>
            <person name="Couradeau E."/>
            <person name="Gerard E."/>
            <person name="Loussert C."/>
            <person name="Novelo E."/>
            <person name="Zivanovic Y."/>
            <person name="Lopez-Garcia P."/>
        </authorList>
    </citation>
    <scope>NUCLEOTIDE SEQUENCE [LARGE SCALE GENOMIC DNA]</scope>
    <source>
        <strain evidence="3 4">D10</strain>
    </source>
</reference>
<name>A0A1J0AFT7_9CYAN</name>
<dbReference type="InterPro" id="IPR028098">
    <property type="entry name" value="Glyco_trans_4-like_N"/>
</dbReference>
<dbReference type="Pfam" id="PF00534">
    <property type="entry name" value="Glycos_transf_1"/>
    <property type="match status" value="1"/>
</dbReference>
<dbReference type="GO" id="GO:0016757">
    <property type="term" value="F:glycosyltransferase activity"/>
    <property type="evidence" value="ECO:0007669"/>
    <property type="project" value="InterPro"/>
</dbReference>
<dbReference type="InterPro" id="IPR001296">
    <property type="entry name" value="Glyco_trans_1"/>
</dbReference>
<feature type="domain" description="Glycosyl transferase family 1" evidence="1">
    <location>
        <begin position="242"/>
        <end position="382"/>
    </location>
</feature>
<dbReference type="SUPFAM" id="SSF53756">
    <property type="entry name" value="UDP-Glycosyltransferase/glycogen phosphorylase"/>
    <property type="match status" value="1"/>
</dbReference>
<dbReference type="Proteomes" id="UP000180235">
    <property type="component" value="Chromosome"/>
</dbReference>
<dbReference type="KEGG" id="glt:GlitD10_2447"/>
<protein>
    <submittedName>
        <fullName evidence="3">Glycosyl transferase, group 1</fullName>
    </submittedName>
</protein>
<dbReference type="Gene3D" id="3.40.50.2000">
    <property type="entry name" value="Glycogen Phosphorylase B"/>
    <property type="match status" value="2"/>
</dbReference>
<dbReference type="PANTHER" id="PTHR12526">
    <property type="entry name" value="GLYCOSYLTRANSFERASE"/>
    <property type="match status" value="1"/>
</dbReference>
<evidence type="ECO:0000259" key="1">
    <source>
        <dbReference type="Pfam" id="PF00534"/>
    </source>
</evidence>